<dbReference type="PROSITE" id="PS50943">
    <property type="entry name" value="HTH_CROC1"/>
    <property type="match status" value="1"/>
</dbReference>
<dbReference type="SMART" id="SM00530">
    <property type="entry name" value="HTH_XRE"/>
    <property type="match status" value="1"/>
</dbReference>
<dbReference type="RefSeq" id="WP_268944007.1">
    <property type="nucleotide sequence ID" value="NZ_JAPTYD010000056.1"/>
</dbReference>
<dbReference type="CDD" id="cd00093">
    <property type="entry name" value="HTH_XRE"/>
    <property type="match status" value="1"/>
</dbReference>
<accession>A0ABT4JA13</accession>
<dbReference type="InterPro" id="IPR001387">
    <property type="entry name" value="Cro/C1-type_HTH"/>
</dbReference>
<comment type="caution">
    <text evidence="2">The sequence shown here is derived from an EMBL/GenBank/DDBJ whole genome shotgun (WGS) entry which is preliminary data.</text>
</comment>
<gene>
    <name evidence="2" type="ORF">OU682_20140</name>
</gene>
<dbReference type="PANTHER" id="PTHR43236">
    <property type="entry name" value="ANTITOXIN HIGA1"/>
    <property type="match status" value="1"/>
</dbReference>
<evidence type="ECO:0000313" key="2">
    <source>
        <dbReference type="EMBL" id="MCZ0963910.1"/>
    </source>
</evidence>
<dbReference type="InterPro" id="IPR052345">
    <property type="entry name" value="Rad_response_metalloprotease"/>
</dbReference>
<dbReference type="Pfam" id="PF01381">
    <property type="entry name" value="HTH_3"/>
    <property type="match status" value="1"/>
</dbReference>
<name>A0ABT4JA13_9RHOB</name>
<dbReference type="PANTHER" id="PTHR43236:SF2">
    <property type="entry name" value="BLL0069 PROTEIN"/>
    <property type="match status" value="1"/>
</dbReference>
<dbReference type="EMBL" id="JAPTYD010000056">
    <property type="protein sequence ID" value="MCZ0963910.1"/>
    <property type="molecule type" value="Genomic_DNA"/>
</dbReference>
<feature type="domain" description="HTH cro/C1-type" evidence="1">
    <location>
        <begin position="14"/>
        <end position="68"/>
    </location>
</feature>
<proteinExistence type="predicted"/>
<keyword evidence="3" id="KW-1185">Reference proteome</keyword>
<dbReference type="SUPFAM" id="SSF47413">
    <property type="entry name" value="lambda repressor-like DNA-binding domains"/>
    <property type="match status" value="1"/>
</dbReference>
<dbReference type="Gene3D" id="1.10.260.40">
    <property type="entry name" value="lambda repressor-like DNA-binding domains"/>
    <property type="match status" value="1"/>
</dbReference>
<evidence type="ECO:0000259" key="1">
    <source>
        <dbReference type="PROSITE" id="PS50943"/>
    </source>
</evidence>
<dbReference type="InterPro" id="IPR010982">
    <property type="entry name" value="Lambda_DNA-bd_dom_sf"/>
</dbReference>
<sequence>MSIANEIIAPGDFIRRKMEEQDWTQSDLAFALGTSTAAVNQILSNKRAISAGMASALAVVLELDAKEIAKVQAEWDIETAGAPDPSITSRSKILRQYPLREMMKRGWIDTKYREGTLEEQVCRFFNVSSLDEVPHLAHAARKSRYDRVPPAQLAWLFRVEAIALEMVTPRYNVEKLKAAVDEFAKLKTKTDGVRHVPRVLEEAGVRFVVVEGLPKAEIDGACFWLDNASPVIGMAMRYDRIDNFWFVLRHECAHVLHGHGKNEAIVDCDVQGQPSRNVEEEIANREAADFCVPVDRMNNFYLRKKPYFAEKEVEAFARIVGTHPGLVVGQLQHKMGRYDFLRKHLVKVRDTLSSSMMMDGWGNLVPTER</sequence>
<organism evidence="2 3">
    <name type="scientific">Paracoccus benzoatiresistens</name>
    <dbReference type="NCBI Taxonomy" id="2997341"/>
    <lineage>
        <taxon>Bacteria</taxon>
        <taxon>Pseudomonadati</taxon>
        <taxon>Pseudomonadota</taxon>
        <taxon>Alphaproteobacteria</taxon>
        <taxon>Rhodobacterales</taxon>
        <taxon>Paracoccaceae</taxon>
        <taxon>Paracoccus</taxon>
    </lineage>
</organism>
<dbReference type="Proteomes" id="UP001149822">
    <property type="component" value="Unassembled WGS sequence"/>
</dbReference>
<reference evidence="2" key="1">
    <citation type="submission" date="2022-12" db="EMBL/GenBank/DDBJ databases">
        <title>Paracoccus sp. EF6 isolated from a lake water.</title>
        <authorList>
            <person name="Liu H."/>
        </authorList>
    </citation>
    <scope>NUCLEOTIDE SEQUENCE</scope>
    <source>
        <strain evidence="2">EF6</strain>
    </source>
</reference>
<protein>
    <submittedName>
        <fullName evidence="2">Helix-turn-helix domain-containing protein</fullName>
    </submittedName>
</protein>
<evidence type="ECO:0000313" key="3">
    <source>
        <dbReference type="Proteomes" id="UP001149822"/>
    </source>
</evidence>